<feature type="non-terminal residue" evidence="1">
    <location>
        <position position="67"/>
    </location>
</feature>
<comment type="caution">
    <text evidence="1">The sequence shown here is derived from an EMBL/GenBank/DDBJ whole genome shotgun (WGS) entry which is preliminary data.</text>
</comment>
<reference evidence="1" key="1">
    <citation type="journal article" date="2023" name="Genome Biol. Evol.">
        <title>Long-read-based Genome Assembly of Drosophila gunungcola Reveals Fewer Chemosensory Genes in Flower-breeding Species.</title>
        <authorList>
            <person name="Negi A."/>
            <person name="Liao B.Y."/>
            <person name="Yeh S.D."/>
        </authorList>
    </citation>
    <scope>NUCLEOTIDE SEQUENCE</scope>
    <source>
        <strain evidence="1">Sukarami</strain>
    </source>
</reference>
<evidence type="ECO:0000313" key="1">
    <source>
        <dbReference type="EMBL" id="KAI8037185.1"/>
    </source>
</evidence>
<protein>
    <submittedName>
        <fullName evidence="1">Uncharacterized protein</fullName>
    </submittedName>
</protein>
<accession>A0A9P9YI37</accession>
<evidence type="ECO:0000313" key="2">
    <source>
        <dbReference type="Proteomes" id="UP001059596"/>
    </source>
</evidence>
<keyword evidence="2" id="KW-1185">Reference proteome</keyword>
<dbReference type="EMBL" id="JAMKOV010000013">
    <property type="protein sequence ID" value="KAI8037185.1"/>
    <property type="molecule type" value="Genomic_DNA"/>
</dbReference>
<gene>
    <name evidence="1" type="ORF">M5D96_009933</name>
</gene>
<dbReference type="AlphaFoldDB" id="A0A9P9YI37"/>
<organism evidence="1 2">
    <name type="scientific">Drosophila gunungcola</name>
    <name type="common">fruit fly</name>
    <dbReference type="NCBI Taxonomy" id="103775"/>
    <lineage>
        <taxon>Eukaryota</taxon>
        <taxon>Metazoa</taxon>
        <taxon>Ecdysozoa</taxon>
        <taxon>Arthropoda</taxon>
        <taxon>Hexapoda</taxon>
        <taxon>Insecta</taxon>
        <taxon>Pterygota</taxon>
        <taxon>Neoptera</taxon>
        <taxon>Endopterygota</taxon>
        <taxon>Diptera</taxon>
        <taxon>Brachycera</taxon>
        <taxon>Muscomorpha</taxon>
        <taxon>Ephydroidea</taxon>
        <taxon>Drosophilidae</taxon>
        <taxon>Drosophila</taxon>
        <taxon>Sophophora</taxon>
    </lineage>
</organism>
<dbReference type="Proteomes" id="UP001059596">
    <property type="component" value="Unassembled WGS sequence"/>
</dbReference>
<sequence>MPQVSHLFKLIYLNTTFCTKNAHPNLSWAFLLNVLLRQGSCSAASLFAKWVPSCFAESLISPITGCF</sequence>
<name>A0A9P9YI37_9MUSC</name>
<proteinExistence type="predicted"/>